<evidence type="ECO:0000256" key="2">
    <source>
        <dbReference type="ARBA" id="ARBA00010617"/>
    </source>
</evidence>
<sequence>MSLSILPVSLLCFLLYKYLLHPYFLSPLASIPNAHPTSPITSRWITAKRTSTQEVHTIYAAHRRLGPIIRLGPNELSINSLFGLRIIYTGAFEKHSFYSDAFINFHTPNLVGMLPNKQHAHQKRMLSSIYAKSYLQNSSDLRVFSTHILRNRLFPILNNLAHTKGTVNVLPLFQAVGMDFTSAFLFGLRNSTRYVLNLGEWKDWLAEYERFKHQSREERYRGFIENWCLGLCEKMQNLARKEDQQVPATEAVVFTRLKTELEKSPDDRPLDLAIASELLDHLVAGHETSGITFTYIMWEMSKRPELQARLREEVRSLSGSLKYAERNEELPRLSDIDGLPLLDAIVRETLRLHAPAPAQLPRVTPPEGTWLHGYRIPGGVQVSSSAYSLHRIEEVFPSPEEWIPSRWMDVEDGKIHDMRRLFWAFGSGGRMCLGSNFALLEIKMVMAAVYANYTTKVVDDEGIEQNLEFIALPRGRKLVVRFVPVEGQPVEDIHTD</sequence>
<dbReference type="CDD" id="cd11059">
    <property type="entry name" value="CYP_fungal"/>
    <property type="match status" value="1"/>
</dbReference>
<name>A0A317VIV2_9EURO</name>
<comment type="similarity">
    <text evidence="2 8">Belongs to the cytochrome P450 family.</text>
</comment>
<dbReference type="GO" id="GO:0005506">
    <property type="term" value="F:iron ion binding"/>
    <property type="evidence" value="ECO:0007669"/>
    <property type="project" value="InterPro"/>
</dbReference>
<dbReference type="AlphaFoldDB" id="A0A317VIV2"/>
<proteinExistence type="inferred from homology"/>
<dbReference type="GeneID" id="37110708"/>
<evidence type="ECO:0000256" key="4">
    <source>
        <dbReference type="ARBA" id="ARBA00023002"/>
    </source>
</evidence>
<keyword evidence="6 8" id="KW-0503">Monooxygenase</keyword>
<dbReference type="PANTHER" id="PTHR24305:SF228">
    <property type="entry name" value="P450 MONOOXYGENASE, PUTATIVE (AFU_ORTHOLOGUE AFUA_3G03930)-RELATED"/>
    <property type="match status" value="1"/>
</dbReference>
<dbReference type="InterPro" id="IPR001128">
    <property type="entry name" value="Cyt_P450"/>
</dbReference>
<dbReference type="InterPro" id="IPR036396">
    <property type="entry name" value="Cyt_P450_sf"/>
</dbReference>
<evidence type="ECO:0000256" key="6">
    <source>
        <dbReference type="ARBA" id="ARBA00023033"/>
    </source>
</evidence>
<reference evidence="9 10" key="1">
    <citation type="submission" date="2016-12" db="EMBL/GenBank/DDBJ databases">
        <title>The genomes of Aspergillus section Nigri reveals drivers in fungal speciation.</title>
        <authorList>
            <consortium name="DOE Joint Genome Institute"/>
            <person name="Vesth T.C."/>
            <person name="Nybo J."/>
            <person name="Theobald S."/>
            <person name="Brandl J."/>
            <person name="Frisvad J.C."/>
            <person name="Nielsen K.F."/>
            <person name="Lyhne E.K."/>
            <person name="Kogle M.E."/>
            <person name="Kuo A."/>
            <person name="Riley R."/>
            <person name="Clum A."/>
            <person name="Nolan M."/>
            <person name="Lipzen A."/>
            <person name="Salamov A."/>
            <person name="Henrissat B."/>
            <person name="Wiebenga A."/>
            <person name="De Vries R.P."/>
            <person name="Grigoriev I.V."/>
            <person name="Mortensen U.H."/>
            <person name="Andersen M.R."/>
            <person name="Baker S.E."/>
        </authorList>
    </citation>
    <scope>NUCLEOTIDE SEQUENCE [LARGE SCALE GENOMIC DNA]</scope>
    <source>
        <strain evidence="9 10">CBS 115572</strain>
    </source>
</reference>
<evidence type="ECO:0000256" key="8">
    <source>
        <dbReference type="RuleBase" id="RU000461"/>
    </source>
</evidence>
<dbReference type="InterPro" id="IPR002401">
    <property type="entry name" value="Cyt_P450_E_grp-I"/>
</dbReference>
<feature type="binding site" description="axial binding residue" evidence="7">
    <location>
        <position position="432"/>
    </location>
    <ligand>
        <name>heme</name>
        <dbReference type="ChEBI" id="CHEBI:30413"/>
    </ligand>
    <ligandPart>
        <name>Fe</name>
        <dbReference type="ChEBI" id="CHEBI:18248"/>
    </ligandPart>
</feature>
<dbReference type="PRINTS" id="PR00385">
    <property type="entry name" value="P450"/>
</dbReference>
<dbReference type="Proteomes" id="UP000246702">
    <property type="component" value="Unassembled WGS sequence"/>
</dbReference>
<evidence type="ECO:0000256" key="5">
    <source>
        <dbReference type="ARBA" id="ARBA00023004"/>
    </source>
</evidence>
<evidence type="ECO:0000313" key="9">
    <source>
        <dbReference type="EMBL" id="PWY73127.1"/>
    </source>
</evidence>
<keyword evidence="7 8" id="KW-0349">Heme</keyword>
<dbReference type="RefSeq" id="XP_025463392.1">
    <property type="nucleotide sequence ID" value="XM_025608565.1"/>
</dbReference>
<dbReference type="PANTHER" id="PTHR24305">
    <property type="entry name" value="CYTOCHROME P450"/>
    <property type="match status" value="1"/>
</dbReference>
<organism evidence="9 10">
    <name type="scientific">Aspergillus sclerotioniger CBS 115572</name>
    <dbReference type="NCBI Taxonomy" id="1450535"/>
    <lineage>
        <taxon>Eukaryota</taxon>
        <taxon>Fungi</taxon>
        <taxon>Dikarya</taxon>
        <taxon>Ascomycota</taxon>
        <taxon>Pezizomycotina</taxon>
        <taxon>Eurotiomycetes</taxon>
        <taxon>Eurotiomycetidae</taxon>
        <taxon>Eurotiales</taxon>
        <taxon>Aspergillaceae</taxon>
        <taxon>Aspergillus</taxon>
        <taxon>Aspergillus subgen. Circumdati</taxon>
    </lineage>
</organism>
<keyword evidence="5 7" id="KW-0408">Iron</keyword>
<evidence type="ECO:0000313" key="10">
    <source>
        <dbReference type="Proteomes" id="UP000246702"/>
    </source>
</evidence>
<comment type="caution">
    <text evidence="9">The sequence shown here is derived from an EMBL/GenBank/DDBJ whole genome shotgun (WGS) entry which is preliminary data.</text>
</comment>
<dbReference type="EMBL" id="MSFK01000032">
    <property type="protein sequence ID" value="PWY73127.1"/>
    <property type="molecule type" value="Genomic_DNA"/>
</dbReference>
<dbReference type="GO" id="GO:0004497">
    <property type="term" value="F:monooxygenase activity"/>
    <property type="evidence" value="ECO:0007669"/>
    <property type="project" value="UniProtKB-KW"/>
</dbReference>
<gene>
    <name evidence="9" type="ORF">BO94DRAFT_475391</name>
</gene>
<dbReference type="STRING" id="1450535.A0A317VIV2"/>
<evidence type="ECO:0000256" key="7">
    <source>
        <dbReference type="PIRSR" id="PIRSR602401-1"/>
    </source>
</evidence>
<accession>A0A317VIV2</accession>
<dbReference type="Pfam" id="PF00067">
    <property type="entry name" value="p450"/>
    <property type="match status" value="1"/>
</dbReference>
<comment type="cofactor">
    <cofactor evidence="1 7">
        <name>heme</name>
        <dbReference type="ChEBI" id="CHEBI:30413"/>
    </cofactor>
</comment>
<dbReference type="PROSITE" id="PS00086">
    <property type="entry name" value="CYTOCHROME_P450"/>
    <property type="match status" value="1"/>
</dbReference>
<dbReference type="OrthoDB" id="1470350at2759"/>
<dbReference type="GO" id="GO:0016705">
    <property type="term" value="F:oxidoreductase activity, acting on paired donors, with incorporation or reduction of molecular oxygen"/>
    <property type="evidence" value="ECO:0007669"/>
    <property type="project" value="InterPro"/>
</dbReference>
<keyword evidence="4 8" id="KW-0560">Oxidoreductase</keyword>
<dbReference type="Gene3D" id="1.10.630.10">
    <property type="entry name" value="Cytochrome P450"/>
    <property type="match status" value="1"/>
</dbReference>
<dbReference type="PRINTS" id="PR00463">
    <property type="entry name" value="EP450I"/>
</dbReference>
<protein>
    <submittedName>
        <fullName evidence="9">Cytochrome P450 monooxygenase</fullName>
    </submittedName>
</protein>
<dbReference type="SUPFAM" id="SSF48264">
    <property type="entry name" value="Cytochrome P450"/>
    <property type="match status" value="1"/>
</dbReference>
<keyword evidence="3 7" id="KW-0479">Metal-binding</keyword>
<dbReference type="InterPro" id="IPR050121">
    <property type="entry name" value="Cytochrome_P450_monoxygenase"/>
</dbReference>
<evidence type="ECO:0000256" key="3">
    <source>
        <dbReference type="ARBA" id="ARBA00022723"/>
    </source>
</evidence>
<dbReference type="GO" id="GO:0020037">
    <property type="term" value="F:heme binding"/>
    <property type="evidence" value="ECO:0007669"/>
    <property type="project" value="InterPro"/>
</dbReference>
<keyword evidence="10" id="KW-1185">Reference proteome</keyword>
<dbReference type="InterPro" id="IPR017972">
    <property type="entry name" value="Cyt_P450_CS"/>
</dbReference>
<evidence type="ECO:0000256" key="1">
    <source>
        <dbReference type="ARBA" id="ARBA00001971"/>
    </source>
</evidence>
<dbReference type="FunFam" id="1.10.630.10:FF:000115">
    <property type="entry name" value="Cytochrome P450 monooxygenase, putative"/>
    <property type="match status" value="1"/>
</dbReference>